<dbReference type="EMBL" id="OOIL02000230">
    <property type="protein sequence ID" value="VFQ62608.1"/>
    <property type="molecule type" value="Genomic_DNA"/>
</dbReference>
<name>A0A484KCK0_9ASTE</name>
<reference evidence="2 3" key="1">
    <citation type="submission" date="2018-04" db="EMBL/GenBank/DDBJ databases">
        <authorList>
            <person name="Vogel A."/>
        </authorList>
    </citation>
    <scope>NUCLEOTIDE SEQUENCE [LARGE SCALE GENOMIC DNA]</scope>
</reference>
<sequence>MQQVRLRENERPRNAVAEVELSIAGTELSAVRRRLNNLSEVSEGLRSSFDGVQPPHSRRSSQSQRRREGGGGSVSLFSGDRATAALPRLRLCSGFLSFLLFRYPVCGYFPRRVCVVSDTPIVYASDGNQEIEQLSPNCHGNEGEIVAAVMPDSEEEDEPSEALMAPSSEFVCVRNHACDSFLKLMFPGWDSPKYEYLFPIYCLS</sequence>
<evidence type="ECO:0000313" key="2">
    <source>
        <dbReference type="EMBL" id="VFQ62608.1"/>
    </source>
</evidence>
<gene>
    <name evidence="2" type="ORF">CCAM_LOCUS4384</name>
</gene>
<keyword evidence="3" id="KW-1185">Reference proteome</keyword>
<evidence type="ECO:0000256" key="1">
    <source>
        <dbReference type="SAM" id="MobiDB-lite"/>
    </source>
</evidence>
<dbReference type="AlphaFoldDB" id="A0A484KCK0"/>
<feature type="region of interest" description="Disordered" evidence="1">
    <location>
        <begin position="46"/>
        <end position="77"/>
    </location>
</feature>
<proteinExistence type="predicted"/>
<organism evidence="2 3">
    <name type="scientific">Cuscuta campestris</name>
    <dbReference type="NCBI Taxonomy" id="132261"/>
    <lineage>
        <taxon>Eukaryota</taxon>
        <taxon>Viridiplantae</taxon>
        <taxon>Streptophyta</taxon>
        <taxon>Embryophyta</taxon>
        <taxon>Tracheophyta</taxon>
        <taxon>Spermatophyta</taxon>
        <taxon>Magnoliopsida</taxon>
        <taxon>eudicotyledons</taxon>
        <taxon>Gunneridae</taxon>
        <taxon>Pentapetalae</taxon>
        <taxon>asterids</taxon>
        <taxon>lamiids</taxon>
        <taxon>Solanales</taxon>
        <taxon>Convolvulaceae</taxon>
        <taxon>Cuscuteae</taxon>
        <taxon>Cuscuta</taxon>
        <taxon>Cuscuta subgen. Grammica</taxon>
        <taxon>Cuscuta sect. Cleistogrammica</taxon>
    </lineage>
</organism>
<protein>
    <submittedName>
        <fullName evidence="2">Uncharacterized protein</fullName>
    </submittedName>
</protein>
<evidence type="ECO:0000313" key="3">
    <source>
        <dbReference type="Proteomes" id="UP000595140"/>
    </source>
</evidence>
<dbReference type="Proteomes" id="UP000595140">
    <property type="component" value="Unassembled WGS sequence"/>
</dbReference>
<accession>A0A484KCK0</accession>